<dbReference type="AlphaFoldDB" id="A0A9N8YUF9"/>
<comment type="caution">
    <text evidence="1">The sequence shown here is derived from an EMBL/GenBank/DDBJ whole genome shotgun (WGS) entry which is preliminary data.</text>
</comment>
<sequence length="116" mass="13750">MKKDNKSFQTYLKEIEDPKNDREINRDLPLHPTPLQVTKYKLCKKILAYQLKHNLTDEQLIQKLDLSQAEIEDILFCEIERFTVDRLITYASRLFSPHYIEVMVEERPETVNAPTA</sequence>
<dbReference type="Proteomes" id="UP000789572">
    <property type="component" value="Unassembled WGS sequence"/>
</dbReference>
<proteinExistence type="predicted"/>
<evidence type="ECO:0000313" key="1">
    <source>
        <dbReference type="EMBL" id="CAG8456532.1"/>
    </source>
</evidence>
<dbReference type="SUPFAM" id="SSF47413">
    <property type="entry name" value="lambda repressor-like DNA-binding domains"/>
    <property type="match status" value="1"/>
</dbReference>
<reference evidence="1" key="1">
    <citation type="submission" date="2021-06" db="EMBL/GenBank/DDBJ databases">
        <authorList>
            <person name="Kallberg Y."/>
            <person name="Tangrot J."/>
            <person name="Rosling A."/>
        </authorList>
    </citation>
    <scope>NUCLEOTIDE SEQUENCE</scope>
    <source>
        <strain evidence="1">IA702</strain>
    </source>
</reference>
<dbReference type="OrthoDB" id="2349460at2759"/>
<organism evidence="1 2">
    <name type="scientific">Paraglomus occultum</name>
    <dbReference type="NCBI Taxonomy" id="144539"/>
    <lineage>
        <taxon>Eukaryota</taxon>
        <taxon>Fungi</taxon>
        <taxon>Fungi incertae sedis</taxon>
        <taxon>Mucoromycota</taxon>
        <taxon>Glomeromycotina</taxon>
        <taxon>Glomeromycetes</taxon>
        <taxon>Paraglomerales</taxon>
        <taxon>Paraglomeraceae</taxon>
        <taxon>Paraglomus</taxon>
    </lineage>
</organism>
<dbReference type="Gene3D" id="1.10.260.40">
    <property type="entry name" value="lambda repressor-like DNA-binding domains"/>
    <property type="match status" value="1"/>
</dbReference>
<accession>A0A9N8YUF9</accession>
<protein>
    <submittedName>
        <fullName evidence="1">1445_t:CDS:1</fullName>
    </submittedName>
</protein>
<dbReference type="EMBL" id="CAJVPJ010000016">
    <property type="protein sequence ID" value="CAG8456532.1"/>
    <property type="molecule type" value="Genomic_DNA"/>
</dbReference>
<gene>
    <name evidence="1" type="ORF">POCULU_LOCUS331</name>
</gene>
<name>A0A9N8YUF9_9GLOM</name>
<evidence type="ECO:0000313" key="2">
    <source>
        <dbReference type="Proteomes" id="UP000789572"/>
    </source>
</evidence>
<dbReference type="InterPro" id="IPR010982">
    <property type="entry name" value="Lambda_DNA-bd_dom_sf"/>
</dbReference>
<dbReference type="GO" id="GO:0003677">
    <property type="term" value="F:DNA binding"/>
    <property type="evidence" value="ECO:0007669"/>
    <property type="project" value="InterPro"/>
</dbReference>
<keyword evidence="2" id="KW-1185">Reference proteome</keyword>